<dbReference type="PANTHER" id="PTHR32507">
    <property type="entry name" value="NA(+)/H(+) ANTIPORTER 1"/>
    <property type="match status" value="1"/>
</dbReference>
<name>A0A1Q2CJ30_9ACTN</name>
<evidence type="ECO:0000313" key="10">
    <source>
        <dbReference type="EMBL" id="AQP46121.1"/>
    </source>
</evidence>
<evidence type="ECO:0000256" key="6">
    <source>
        <dbReference type="ARBA" id="ARBA00022989"/>
    </source>
</evidence>
<evidence type="ECO:0000256" key="4">
    <source>
        <dbReference type="ARBA" id="ARBA00022475"/>
    </source>
</evidence>
<dbReference type="Gene3D" id="1.20.1530.20">
    <property type="match status" value="1"/>
</dbReference>
<dbReference type="KEGG" id="tfl:RPIT_10320"/>
<keyword evidence="3" id="KW-0050">Antiport</keyword>
<keyword evidence="7" id="KW-0406">Ion transport</keyword>
<feature type="domain" description="Cation/H+ exchanger transmembrane" evidence="9">
    <location>
        <begin position="21"/>
        <end position="422"/>
    </location>
</feature>
<dbReference type="RefSeq" id="WP_077344299.1">
    <property type="nucleotide sequence ID" value="NZ_CP019605.1"/>
</dbReference>
<dbReference type="OrthoDB" id="570124at2"/>
<evidence type="ECO:0000256" key="7">
    <source>
        <dbReference type="ARBA" id="ARBA00023065"/>
    </source>
</evidence>
<dbReference type="InterPro" id="IPR006153">
    <property type="entry name" value="Cation/H_exchanger_TM"/>
</dbReference>
<protein>
    <submittedName>
        <fullName evidence="10">Sodium:proton antiporter</fullName>
    </submittedName>
</protein>
<evidence type="ECO:0000256" key="3">
    <source>
        <dbReference type="ARBA" id="ARBA00022449"/>
    </source>
</evidence>
<accession>A0A1Q2CJ30</accession>
<dbReference type="STRING" id="1610493.RPIT_10320"/>
<keyword evidence="2" id="KW-0813">Transport</keyword>
<reference evidence="10 11" key="1">
    <citation type="journal article" date="2016" name="Int. J. Syst. Evol. Microbiol.">
        <title>Tessaracoccus flavus sp. nov., isolated from the drainage system of a lindane-producing factory.</title>
        <authorList>
            <person name="Kumari R."/>
            <person name="Singh P."/>
            <person name="Schumann P."/>
            <person name="Lal R."/>
        </authorList>
    </citation>
    <scope>NUCLEOTIDE SEQUENCE [LARGE SCALE GENOMIC DNA]</scope>
    <source>
        <strain evidence="10 11">RP1T</strain>
    </source>
</reference>
<evidence type="ECO:0000256" key="8">
    <source>
        <dbReference type="ARBA" id="ARBA00023136"/>
    </source>
</evidence>
<dbReference type="Pfam" id="PF00999">
    <property type="entry name" value="Na_H_Exchanger"/>
    <property type="match status" value="1"/>
</dbReference>
<keyword evidence="11" id="KW-1185">Reference proteome</keyword>
<dbReference type="InterPro" id="IPR038770">
    <property type="entry name" value="Na+/solute_symporter_sf"/>
</dbReference>
<dbReference type="GO" id="GO:1902600">
    <property type="term" value="P:proton transmembrane transport"/>
    <property type="evidence" value="ECO:0007669"/>
    <property type="project" value="InterPro"/>
</dbReference>
<keyword evidence="4" id="KW-1003">Cell membrane</keyword>
<dbReference type="AlphaFoldDB" id="A0A1Q2CJ30"/>
<evidence type="ECO:0000256" key="5">
    <source>
        <dbReference type="ARBA" id="ARBA00022692"/>
    </source>
</evidence>
<comment type="subcellular location">
    <subcellularLocation>
        <location evidence="1">Cell membrane</location>
        <topology evidence="1">Multi-pass membrane protein</topology>
    </subcellularLocation>
</comment>
<organism evidence="10 11">
    <name type="scientific">Tessaracoccus flavus</name>
    <dbReference type="NCBI Taxonomy" id="1610493"/>
    <lineage>
        <taxon>Bacteria</taxon>
        <taxon>Bacillati</taxon>
        <taxon>Actinomycetota</taxon>
        <taxon>Actinomycetes</taxon>
        <taxon>Propionibacteriales</taxon>
        <taxon>Propionibacteriaceae</taxon>
        <taxon>Tessaracoccus</taxon>
    </lineage>
</organism>
<dbReference type="EMBL" id="CP019605">
    <property type="protein sequence ID" value="AQP46121.1"/>
    <property type="molecule type" value="Genomic_DNA"/>
</dbReference>
<evidence type="ECO:0000259" key="9">
    <source>
        <dbReference type="Pfam" id="PF00999"/>
    </source>
</evidence>
<gene>
    <name evidence="10" type="ORF">RPIT_10320</name>
</gene>
<dbReference type="GO" id="GO:0015297">
    <property type="term" value="F:antiporter activity"/>
    <property type="evidence" value="ECO:0007669"/>
    <property type="project" value="UniProtKB-KW"/>
</dbReference>
<dbReference type="PANTHER" id="PTHR32507:SF0">
    <property type="entry name" value="NA(+)_H(+) ANTIPORTER 2-RELATED"/>
    <property type="match status" value="1"/>
</dbReference>
<sequence>MWTWLTEFLAGLGPAPYLALVAVVAGLSQWLAWQVRVPSILLLLLVGFGLGQLVSPDAVLGRDVLFGGVTLAVGVILFEGALTLHLRDVRGIGRPVLRLCSVTVVIAWALISAAAWLIGFDLSVALLVGAILVVTGPTVIAPILRTLRPTRRVAALLKWEGIIVDPIGAVLAVLVFQGVLLGRGGEGVPQLIGNLLLTVVIATALGAGMGWILEQLMKRHAIPDFLQGVACLTSAIGVLVVSNALQSESGLLAVTVLGLYLGNRGLHLRPVEEFTEHLQVLFVGALFVILAGRISPADLVAVAPRAFLFVALLVIVVRPVSIWLGLWGTRVTREERGLLAFMAPRGIVAAAVTSIFGIEFHHAVQRMRERAAEATGDEALELTRRADNLAVLAAQTTELVPLVFLVIVLTVALYGLGVGRLAERLGLATTSPQGILFVGAQSWVVQAASALEKAGITTLIVSREYSRLSGARKVGLTTVTANILSDYAVRDMDLAGIKSLIAATKTDEVNATAAREFAHVLGRANVYQLARRTATVSAGKVRTEAASHLTARTCFDPSLNFDELEELVGRGHQVRSTRLTADFTYADLQARGDDSVMLFVVADGQVTIVDEDTQVPDKGVTAIYLAPPRDHTDRAVSRADS</sequence>
<evidence type="ECO:0000256" key="1">
    <source>
        <dbReference type="ARBA" id="ARBA00004651"/>
    </source>
</evidence>
<dbReference type="Proteomes" id="UP000188324">
    <property type="component" value="Chromosome"/>
</dbReference>
<proteinExistence type="predicted"/>
<evidence type="ECO:0000256" key="2">
    <source>
        <dbReference type="ARBA" id="ARBA00022448"/>
    </source>
</evidence>
<dbReference type="Gene3D" id="3.40.50.720">
    <property type="entry name" value="NAD(P)-binding Rossmann-like Domain"/>
    <property type="match status" value="1"/>
</dbReference>
<evidence type="ECO:0000313" key="11">
    <source>
        <dbReference type="Proteomes" id="UP000188324"/>
    </source>
</evidence>
<keyword evidence="8" id="KW-0472">Membrane</keyword>
<keyword evidence="6" id="KW-1133">Transmembrane helix</keyword>
<dbReference type="GO" id="GO:0005886">
    <property type="term" value="C:plasma membrane"/>
    <property type="evidence" value="ECO:0007669"/>
    <property type="project" value="UniProtKB-SubCell"/>
</dbReference>
<keyword evidence="5" id="KW-0812">Transmembrane</keyword>